<protein>
    <recommendedName>
        <fullName evidence="3">Secreted protein</fullName>
    </recommendedName>
</protein>
<dbReference type="Proteomes" id="UP001054945">
    <property type="component" value="Unassembled WGS sequence"/>
</dbReference>
<keyword evidence="2" id="KW-1185">Reference proteome</keyword>
<dbReference type="AlphaFoldDB" id="A0AAV4MU59"/>
<comment type="caution">
    <text evidence="1">The sequence shown here is derived from an EMBL/GenBank/DDBJ whole genome shotgun (WGS) entry which is preliminary data.</text>
</comment>
<dbReference type="EMBL" id="BPLR01020209">
    <property type="protein sequence ID" value="GIX75928.1"/>
    <property type="molecule type" value="Genomic_DNA"/>
</dbReference>
<sequence>MDVITAITTVRVCVRALLTVRARSLHRIAHSRCSVFVVIIRVREDVHYVLFTDGCESEFNRVTLYINAIDVI</sequence>
<name>A0AAV4MU59_CAEEX</name>
<reference evidence="1 2" key="1">
    <citation type="submission" date="2021-06" db="EMBL/GenBank/DDBJ databases">
        <title>Caerostris extrusa draft genome.</title>
        <authorList>
            <person name="Kono N."/>
            <person name="Arakawa K."/>
        </authorList>
    </citation>
    <scope>NUCLEOTIDE SEQUENCE [LARGE SCALE GENOMIC DNA]</scope>
</reference>
<evidence type="ECO:0000313" key="1">
    <source>
        <dbReference type="EMBL" id="GIX75928.1"/>
    </source>
</evidence>
<evidence type="ECO:0000313" key="2">
    <source>
        <dbReference type="Proteomes" id="UP001054945"/>
    </source>
</evidence>
<proteinExistence type="predicted"/>
<gene>
    <name evidence="1" type="ORF">CEXT_282141</name>
</gene>
<evidence type="ECO:0008006" key="3">
    <source>
        <dbReference type="Google" id="ProtNLM"/>
    </source>
</evidence>
<organism evidence="1 2">
    <name type="scientific">Caerostris extrusa</name>
    <name type="common">Bark spider</name>
    <name type="synonym">Caerostris bankana</name>
    <dbReference type="NCBI Taxonomy" id="172846"/>
    <lineage>
        <taxon>Eukaryota</taxon>
        <taxon>Metazoa</taxon>
        <taxon>Ecdysozoa</taxon>
        <taxon>Arthropoda</taxon>
        <taxon>Chelicerata</taxon>
        <taxon>Arachnida</taxon>
        <taxon>Araneae</taxon>
        <taxon>Araneomorphae</taxon>
        <taxon>Entelegynae</taxon>
        <taxon>Araneoidea</taxon>
        <taxon>Araneidae</taxon>
        <taxon>Caerostris</taxon>
    </lineage>
</organism>
<accession>A0AAV4MU59</accession>